<dbReference type="AlphaFoldDB" id="X1QMB6"/>
<name>X1QMB6_9ZZZZ</name>
<dbReference type="Gene3D" id="3.40.50.2300">
    <property type="match status" value="1"/>
</dbReference>
<feature type="non-terminal residue" evidence="1">
    <location>
        <position position="98"/>
    </location>
</feature>
<protein>
    <recommendedName>
        <fullName evidence="2">Leucine-binding protein domain-containing protein</fullName>
    </recommendedName>
</protein>
<proteinExistence type="predicted"/>
<evidence type="ECO:0008006" key="2">
    <source>
        <dbReference type="Google" id="ProtNLM"/>
    </source>
</evidence>
<dbReference type="EMBL" id="BARV01036263">
    <property type="protein sequence ID" value="GAI52125.1"/>
    <property type="molecule type" value="Genomic_DNA"/>
</dbReference>
<dbReference type="PROSITE" id="PS51257">
    <property type="entry name" value="PROKAR_LIPOPROTEIN"/>
    <property type="match status" value="1"/>
</dbReference>
<organism evidence="1">
    <name type="scientific">marine sediment metagenome</name>
    <dbReference type="NCBI Taxonomy" id="412755"/>
    <lineage>
        <taxon>unclassified sequences</taxon>
        <taxon>metagenomes</taxon>
        <taxon>ecological metagenomes</taxon>
    </lineage>
</organism>
<reference evidence="1" key="1">
    <citation type="journal article" date="2014" name="Front. Microbiol.">
        <title>High frequency of phylogenetically diverse reductive dehalogenase-homologous genes in deep subseafloor sedimentary metagenomes.</title>
        <authorList>
            <person name="Kawai M."/>
            <person name="Futagami T."/>
            <person name="Toyoda A."/>
            <person name="Takaki Y."/>
            <person name="Nishi S."/>
            <person name="Hori S."/>
            <person name="Arai W."/>
            <person name="Tsubouchi T."/>
            <person name="Morono Y."/>
            <person name="Uchiyama I."/>
            <person name="Ito T."/>
            <person name="Fujiyama A."/>
            <person name="Inagaki F."/>
            <person name="Takami H."/>
        </authorList>
    </citation>
    <scope>NUCLEOTIDE SEQUENCE</scope>
    <source>
        <strain evidence="1">Expedition CK06-06</strain>
    </source>
</reference>
<comment type="caution">
    <text evidence="1">The sequence shown here is derived from an EMBL/GenBank/DDBJ whole genome shotgun (WGS) entry which is preliminary data.</text>
</comment>
<evidence type="ECO:0000313" key="1">
    <source>
        <dbReference type="EMBL" id="GAI52125.1"/>
    </source>
</evidence>
<sequence>MKKRKLRMLFGIILVAVMLVPLVAGCAKPAPPEVKTLKIGCLENFGFPLGIDCVNELEALVPLFNEKGGLVINGERYNIDVIIYDSKFDPPTARAAVE</sequence>
<gene>
    <name evidence="1" type="ORF">S06H3_56381</name>
</gene>
<accession>X1QMB6</accession>